<evidence type="ECO:0000313" key="1">
    <source>
        <dbReference type="EMBL" id="SKB55790.1"/>
    </source>
</evidence>
<dbReference type="PROSITE" id="PS51257">
    <property type="entry name" value="PROKAR_LIPOPROTEIN"/>
    <property type="match status" value="1"/>
</dbReference>
<name>A0A1T5C9K7_9BACT</name>
<organism evidence="1 2">
    <name type="scientific">Dyadobacter psychrophilus</name>
    <dbReference type="NCBI Taxonomy" id="651661"/>
    <lineage>
        <taxon>Bacteria</taxon>
        <taxon>Pseudomonadati</taxon>
        <taxon>Bacteroidota</taxon>
        <taxon>Cytophagia</taxon>
        <taxon>Cytophagales</taxon>
        <taxon>Spirosomataceae</taxon>
        <taxon>Dyadobacter</taxon>
    </lineage>
</organism>
<dbReference type="AlphaFoldDB" id="A0A1T5C9K7"/>
<dbReference type="Proteomes" id="UP000190897">
    <property type="component" value="Unassembled WGS sequence"/>
</dbReference>
<reference evidence="2" key="1">
    <citation type="submission" date="2017-02" db="EMBL/GenBank/DDBJ databases">
        <authorList>
            <person name="Varghese N."/>
            <person name="Submissions S."/>
        </authorList>
    </citation>
    <scope>NUCLEOTIDE SEQUENCE [LARGE SCALE GENOMIC DNA]</scope>
    <source>
        <strain evidence="2">DSM 22270</strain>
    </source>
</reference>
<dbReference type="STRING" id="651661.SAMN05660293_01003"/>
<accession>A0A1T5C9K7</accession>
<keyword evidence="2" id="KW-1185">Reference proteome</keyword>
<proteinExistence type="predicted"/>
<protein>
    <recommendedName>
        <fullName evidence="3">Lipoprotein</fullName>
    </recommendedName>
</protein>
<evidence type="ECO:0008006" key="3">
    <source>
        <dbReference type="Google" id="ProtNLM"/>
    </source>
</evidence>
<dbReference type="EMBL" id="FUZA01000001">
    <property type="protein sequence ID" value="SKB55790.1"/>
    <property type="molecule type" value="Genomic_DNA"/>
</dbReference>
<gene>
    <name evidence="1" type="ORF">SAMN05660293_01003</name>
</gene>
<evidence type="ECO:0000313" key="2">
    <source>
        <dbReference type="Proteomes" id="UP000190897"/>
    </source>
</evidence>
<sequence length="150" mass="16690">MRIYLLIATSCILASCAKKESESTTVVEDDEMPRAACYAYITEKDSAFLQINITSDSMVNGDLEYKLFEKDQNRGKIDGRLHGDTLLANYKFMSEGVESTREVAFLRKDGNWVEGFGPAAEKNGSIQFSDRSKLDFAKGLVFKTAACPSF</sequence>